<dbReference type="InterPro" id="IPR005227">
    <property type="entry name" value="YqgF"/>
</dbReference>
<dbReference type="NCBIfam" id="TIGR00250">
    <property type="entry name" value="RNAse_H_YqgF"/>
    <property type="match status" value="1"/>
</dbReference>
<keyword evidence="1 5" id="KW-0963">Cytoplasm</keyword>
<evidence type="ECO:0000259" key="6">
    <source>
        <dbReference type="SMART" id="SM00732"/>
    </source>
</evidence>
<accession>A0A0G0B8F2</accession>
<dbReference type="EC" id="3.1.-.-" evidence="5"/>
<protein>
    <recommendedName>
        <fullName evidence="5">Putative pre-16S rRNA nuclease</fullName>
        <ecNumber evidence="5">3.1.-.-</ecNumber>
    </recommendedName>
</protein>
<dbReference type="CDD" id="cd16964">
    <property type="entry name" value="YqgF"/>
    <property type="match status" value="1"/>
</dbReference>
<comment type="caution">
    <text evidence="7">The sequence shown here is derived from an EMBL/GenBank/DDBJ whole genome shotgun (WGS) entry which is preliminary data.</text>
</comment>
<evidence type="ECO:0000256" key="1">
    <source>
        <dbReference type="ARBA" id="ARBA00022490"/>
    </source>
</evidence>
<comment type="function">
    <text evidence="5">Could be a nuclease involved in processing of the 5'-end of pre-16S rRNA.</text>
</comment>
<proteinExistence type="inferred from homology"/>
<dbReference type="PANTHER" id="PTHR33317:SF4">
    <property type="entry name" value="POLYNUCLEOTIDYL TRANSFERASE, RIBONUCLEASE H-LIKE SUPERFAMILY PROTEIN"/>
    <property type="match status" value="1"/>
</dbReference>
<feature type="domain" description="YqgF/RNase H-like" evidence="6">
    <location>
        <begin position="5"/>
        <end position="108"/>
    </location>
</feature>
<dbReference type="GO" id="GO:0000967">
    <property type="term" value="P:rRNA 5'-end processing"/>
    <property type="evidence" value="ECO:0007669"/>
    <property type="project" value="UniProtKB-UniRule"/>
</dbReference>
<organism evidence="7 8">
    <name type="scientific">candidate division WS6 bacterium GW2011_GWE1_34_7</name>
    <dbReference type="NCBI Taxonomy" id="1619093"/>
    <lineage>
        <taxon>Bacteria</taxon>
        <taxon>Candidatus Dojkabacteria</taxon>
    </lineage>
</organism>
<gene>
    <name evidence="7" type="ORF">UR61_C0016G0008</name>
</gene>
<dbReference type="SMART" id="SM00732">
    <property type="entry name" value="YqgFc"/>
    <property type="match status" value="1"/>
</dbReference>
<keyword evidence="2 5" id="KW-0690">Ribosome biogenesis</keyword>
<dbReference type="GO" id="GO:0016788">
    <property type="term" value="F:hydrolase activity, acting on ester bonds"/>
    <property type="evidence" value="ECO:0007669"/>
    <property type="project" value="UniProtKB-UniRule"/>
</dbReference>
<dbReference type="PANTHER" id="PTHR33317">
    <property type="entry name" value="POLYNUCLEOTIDYL TRANSFERASE, RIBONUCLEASE H-LIKE SUPERFAMILY PROTEIN"/>
    <property type="match status" value="1"/>
</dbReference>
<evidence type="ECO:0000256" key="4">
    <source>
        <dbReference type="ARBA" id="ARBA00022801"/>
    </source>
</evidence>
<dbReference type="Proteomes" id="UP000033866">
    <property type="component" value="Unassembled WGS sequence"/>
</dbReference>
<dbReference type="Gene3D" id="3.30.420.140">
    <property type="entry name" value="YqgF/RNase H-like domain"/>
    <property type="match status" value="1"/>
</dbReference>
<sequence length="150" mass="17024">MQISKPILAIDYGQKKFGLAISDSKGIVASPLDVLYITKRRGQEEIILDILRIIDEYKVQSILIGKPQVFEIQYKKSTDRIDDFVKKLSSKTPLPILFQDESYSTIQAQNMLLSLGQNSKSSKGKIDMISATVFLQDFLNSIKKENEKHN</sequence>
<evidence type="ECO:0000256" key="5">
    <source>
        <dbReference type="HAMAP-Rule" id="MF_00651"/>
    </source>
</evidence>
<evidence type="ECO:0000313" key="8">
    <source>
        <dbReference type="Proteomes" id="UP000033866"/>
    </source>
</evidence>
<comment type="similarity">
    <text evidence="5">Belongs to the YqgF HJR family.</text>
</comment>
<keyword evidence="3 5" id="KW-0540">Nuclease</keyword>
<dbReference type="GO" id="GO:0004518">
    <property type="term" value="F:nuclease activity"/>
    <property type="evidence" value="ECO:0007669"/>
    <property type="project" value="UniProtKB-KW"/>
</dbReference>
<evidence type="ECO:0000256" key="2">
    <source>
        <dbReference type="ARBA" id="ARBA00022517"/>
    </source>
</evidence>
<dbReference type="AlphaFoldDB" id="A0A0G0B8F2"/>
<evidence type="ECO:0000256" key="3">
    <source>
        <dbReference type="ARBA" id="ARBA00022722"/>
    </source>
</evidence>
<dbReference type="InterPro" id="IPR006641">
    <property type="entry name" value="YqgF/RNaseH-like_dom"/>
</dbReference>
<reference evidence="7 8" key="1">
    <citation type="journal article" date="2015" name="Nature">
        <title>rRNA introns, odd ribosomes, and small enigmatic genomes across a large radiation of phyla.</title>
        <authorList>
            <person name="Brown C.T."/>
            <person name="Hug L.A."/>
            <person name="Thomas B.C."/>
            <person name="Sharon I."/>
            <person name="Castelle C.J."/>
            <person name="Singh A."/>
            <person name="Wilkins M.J."/>
            <person name="Williams K.H."/>
            <person name="Banfield J.F."/>
        </authorList>
    </citation>
    <scope>NUCLEOTIDE SEQUENCE [LARGE SCALE GENOMIC DNA]</scope>
</reference>
<comment type="subcellular location">
    <subcellularLocation>
        <location evidence="5">Cytoplasm</location>
    </subcellularLocation>
</comment>
<evidence type="ECO:0000313" key="7">
    <source>
        <dbReference type="EMBL" id="KKP65624.1"/>
    </source>
</evidence>
<dbReference type="Pfam" id="PF03652">
    <property type="entry name" value="RuvX"/>
    <property type="match status" value="1"/>
</dbReference>
<dbReference type="InterPro" id="IPR012337">
    <property type="entry name" value="RNaseH-like_sf"/>
</dbReference>
<dbReference type="InterPro" id="IPR037027">
    <property type="entry name" value="YqgF/RNaseH-like_dom_sf"/>
</dbReference>
<keyword evidence="4 5" id="KW-0378">Hydrolase</keyword>
<name>A0A0G0B8F2_9BACT</name>
<dbReference type="SUPFAM" id="SSF53098">
    <property type="entry name" value="Ribonuclease H-like"/>
    <property type="match status" value="1"/>
</dbReference>
<dbReference type="GO" id="GO:0005829">
    <property type="term" value="C:cytosol"/>
    <property type="evidence" value="ECO:0007669"/>
    <property type="project" value="TreeGrafter"/>
</dbReference>
<dbReference type="EMBL" id="LBPV01000016">
    <property type="protein sequence ID" value="KKP65624.1"/>
    <property type="molecule type" value="Genomic_DNA"/>
</dbReference>
<dbReference type="HAMAP" id="MF_00651">
    <property type="entry name" value="Nuclease_YqgF"/>
    <property type="match status" value="1"/>
</dbReference>